<dbReference type="InterPro" id="IPR010105">
    <property type="entry name" value="TonB_sidphr_rcpt"/>
</dbReference>
<name>A0ABV7C1B9_9PROT</name>
<keyword evidence="8" id="KW-1134">Transmembrane beta strand</keyword>
<keyword evidence="6 9" id="KW-0798">TonB box</keyword>
<gene>
    <name evidence="13" type="ORF">ACFOD3_21795</name>
</gene>
<keyword evidence="3 10" id="KW-0732">Signal</keyword>
<evidence type="ECO:0000256" key="4">
    <source>
        <dbReference type="ARBA" id="ARBA00023004"/>
    </source>
</evidence>
<feature type="chain" id="PRO_5045298112" evidence="10">
    <location>
        <begin position="24"/>
        <end position="702"/>
    </location>
</feature>
<evidence type="ECO:0000259" key="11">
    <source>
        <dbReference type="Pfam" id="PF00593"/>
    </source>
</evidence>
<keyword evidence="8" id="KW-0998">Cell outer membrane</keyword>
<reference evidence="14" key="1">
    <citation type="journal article" date="2019" name="Int. J. Syst. Evol. Microbiol.">
        <title>The Global Catalogue of Microorganisms (GCM) 10K type strain sequencing project: providing services to taxonomists for standard genome sequencing and annotation.</title>
        <authorList>
            <consortium name="The Broad Institute Genomics Platform"/>
            <consortium name="The Broad Institute Genome Sequencing Center for Infectious Disease"/>
            <person name="Wu L."/>
            <person name="Ma J."/>
        </authorList>
    </citation>
    <scope>NUCLEOTIDE SEQUENCE [LARGE SCALE GENOMIC DNA]</scope>
    <source>
        <strain evidence="14">CGMCC 1.16855</strain>
    </source>
</reference>
<evidence type="ECO:0000256" key="3">
    <source>
        <dbReference type="ARBA" id="ARBA00022729"/>
    </source>
</evidence>
<proteinExistence type="inferred from homology"/>
<keyword evidence="8" id="KW-0812">Transmembrane</keyword>
<keyword evidence="14" id="KW-1185">Reference proteome</keyword>
<dbReference type="InterPro" id="IPR012910">
    <property type="entry name" value="Plug_dom"/>
</dbReference>
<dbReference type="EMBL" id="JBHRSB010000007">
    <property type="protein sequence ID" value="MFC3002548.1"/>
    <property type="molecule type" value="Genomic_DNA"/>
</dbReference>
<keyword evidence="7 13" id="KW-0675">Receptor</keyword>
<dbReference type="PROSITE" id="PS52016">
    <property type="entry name" value="TONB_DEPENDENT_REC_3"/>
    <property type="match status" value="1"/>
</dbReference>
<dbReference type="CDD" id="cd01347">
    <property type="entry name" value="ligand_gated_channel"/>
    <property type="match status" value="1"/>
</dbReference>
<evidence type="ECO:0000256" key="7">
    <source>
        <dbReference type="ARBA" id="ARBA00023170"/>
    </source>
</evidence>
<feature type="domain" description="TonB-dependent receptor-like beta-barrel" evidence="11">
    <location>
        <begin position="263"/>
        <end position="673"/>
    </location>
</feature>
<dbReference type="InterPro" id="IPR000531">
    <property type="entry name" value="Beta-barrel_TonB"/>
</dbReference>
<keyword evidence="8" id="KW-0813">Transport</keyword>
<organism evidence="13 14">
    <name type="scientific">Falsiroseomonas tokyonensis</name>
    <dbReference type="NCBI Taxonomy" id="430521"/>
    <lineage>
        <taxon>Bacteria</taxon>
        <taxon>Pseudomonadati</taxon>
        <taxon>Pseudomonadota</taxon>
        <taxon>Alphaproteobacteria</taxon>
        <taxon>Acetobacterales</taxon>
        <taxon>Roseomonadaceae</taxon>
        <taxon>Falsiroseomonas</taxon>
    </lineage>
</organism>
<evidence type="ECO:0000313" key="14">
    <source>
        <dbReference type="Proteomes" id="UP001595420"/>
    </source>
</evidence>
<keyword evidence="8 9" id="KW-0472">Membrane</keyword>
<dbReference type="NCBIfam" id="TIGR01783">
    <property type="entry name" value="TonB-siderophor"/>
    <property type="match status" value="1"/>
</dbReference>
<dbReference type="PANTHER" id="PTHR32552:SF68">
    <property type="entry name" value="FERRICHROME OUTER MEMBRANE TRANSPORTER_PHAGE RECEPTOR"/>
    <property type="match status" value="1"/>
</dbReference>
<dbReference type="InterPro" id="IPR039426">
    <property type="entry name" value="TonB-dep_rcpt-like"/>
</dbReference>
<keyword evidence="5" id="KW-0406">Ion transport</keyword>
<dbReference type="Proteomes" id="UP001595420">
    <property type="component" value="Unassembled WGS sequence"/>
</dbReference>
<comment type="caution">
    <text evidence="13">The sequence shown here is derived from an EMBL/GenBank/DDBJ whole genome shotgun (WGS) entry which is preliminary data.</text>
</comment>
<feature type="domain" description="TonB-dependent receptor plug" evidence="12">
    <location>
        <begin position="71"/>
        <end position="173"/>
    </location>
</feature>
<evidence type="ECO:0000256" key="10">
    <source>
        <dbReference type="SAM" id="SignalP"/>
    </source>
</evidence>
<evidence type="ECO:0000313" key="13">
    <source>
        <dbReference type="EMBL" id="MFC3002548.1"/>
    </source>
</evidence>
<evidence type="ECO:0000256" key="1">
    <source>
        <dbReference type="ARBA" id="ARBA00009810"/>
    </source>
</evidence>
<comment type="subcellular location">
    <subcellularLocation>
        <location evidence="8">Cell outer membrane</location>
        <topology evidence="8">Multi-pass membrane protein</topology>
    </subcellularLocation>
</comment>
<dbReference type="RefSeq" id="WP_216838650.1">
    <property type="nucleotide sequence ID" value="NZ_JAFNJS010000007.1"/>
</dbReference>
<evidence type="ECO:0000256" key="2">
    <source>
        <dbReference type="ARBA" id="ARBA00022496"/>
    </source>
</evidence>
<dbReference type="Pfam" id="PF07715">
    <property type="entry name" value="Plug"/>
    <property type="match status" value="1"/>
</dbReference>
<dbReference type="Pfam" id="PF00593">
    <property type="entry name" value="TonB_dep_Rec_b-barrel"/>
    <property type="match status" value="1"/>
</dbReference>
<evidence type="ECO:0000256" key="8">
    <source>
        <dbReference type="PROSITE-ProRule" id="PRU01360"/>
    </source>
</evidence>
<protein>
    <submittedName>
        <fullName evidence="13">TonB-dependent siderophore receptor</fullName>
    </submittedName>
</protein>
<accession>A0ABV7C1B9</accession>
<evidence type="ECO:0000256" key="6">
    <source>
        <dbReference type="ARBA" id="ARBA00023077"/>
    </source>
</evidence>
<comment type="similarity">
    <text evidence="1 8 9">Belongs to the TonB-dependent receptor family.</text>
</comment>
<keyword evidence="4" id="KW-0408">Iron</keyword>
<feature type="signal peptide" evidence="10">
    <location>
        <begin position="1"/>
        <end position="23"/>
    </location>
</feature>
<dbReference type="PANTHER" id="PTHR32552">
    <property type="entry name" value="FERRICHROME IRON RECEPTOR-RELATED"/>
    <property type="match status" value="1"/>
</dbReference>
<evidence type="ECO:0000256" key="9">
    <source>
        <dbReference type="RuleBase" id="RU003357"/>
    </source>
</evidence>
<keyword evidence="2" id="KW-0410">Iron transport</keyword>
<sequence>MPDRHLHPALALALLIAATPAMAQAPEPEAAAAGTAAPIATLPRIGVSAPATAPLGATASASATKTDTPILESPQSVSVVSRALIEALGAQTLPEAVRYNAGVTTGVYGFDPRFDQIFIRGFPVNLLGDYRDGLRQSFSPGLIGFRTEPYGLDRIVILRGPSSVLYGQAPAGGLIDRISRMPSATPSSEVAVSVGSHSRYQTEFDSTGPIAGDPRFQYRITGVVRDSDSEIPRARDDRFYLAPSLTFRPTENTSVTLLTSILDDRGVASAGYYTRPDGTPTNIRTDDPNFARFDQRQYQIGYRLEHRVNDTFSLRQNMRYSQATLTSAYLGGGVTSADGTSVSRSANFLEESLENVGIDNQAEWRFATGPLQHTLLAGVDYQYTTSDFNYGFGPAPALSLVNPVYDINVARPAFTTRSSQTQHQIGVYAQDQIRLGDRWVLTMGARQDWTETDSENRVTGVTTTQTPNAFTGRMGLVHLFPNGIAPYVNYAESFQPTLGTDRLGQAFVPVEAAQIEAGLRYQPPGTEHLFTASAFEITVQNGTTTDPVDRNFSVQTGEQRSRGLELEAQFAVNSQLRILASATWQDVEITKSNGADLGKRPIGVPEVLGTIWADYRMPEGPLSGLSLGAGLRYNGPSYQNAANTSENSDYVMLDGAVRYDVGRWRLSLNGTNLTDRQAYNCQSGYCYHVAGRTVLARLGYRF</sequence>
<evidence type="ECO:0000259" key="12">
    <source>
        <dbReference type="Pfam" id="PF07715"/>
    </source>
</evidence>
<evidence type="ECO:0000256" key="5">
    <source>
        <dbReference type="ARBA" id="ARBA00023065"/>
    </source>
</evidence>